<protein>
    <recommendedName>
        <fullName evidence="5">MYND-type domain-containing protein</fullName>
    </recommendedName>
</protein>
<proteinExistence type="predicted"/>
<dbReference type="EMBL" id="CAXKWB010117924">
    <property type="protein sequence ID" value="CAL4236317.1"/>
    <property type="molecule type" value="Genomic_DNA"/>
</dbReference>
<dbReference type="Proteomes" id="UP001497623">
    <property type="component" value="Unassembled WGS sequence"/>
</dbReference>
<dbReference type="Gene3D" id="6.10.140.2220">
    <property type="match status" value="1"/>
</dbReference>
<keyword evidence="3" id="KW-0862">Zinc</keyword>
<keyword evidence="2 4" id="KW-0863">Zinc-finger</keyword>
<dbReference type="AlphaFoldDB" id="A0AAV2SPS8"/>
<comment type="caution">
    <text evidence="6">The sequence shown here is derived from an EMBL/GenBank/DDBJ whole genome shotgun (WGS) entry which is preliminary data.</text>
</comment>
<feature type="non-terminal residue" evidence="6">
    <location>
        <position position="106"/>
    </location>
</feature>
<accession>A0AAV2SPS8</accession>
<organism evidence="6 7">
    <name type="scientific">Meganyctiphanes norvegica</name>
    <name type="common">Northern krill</name>
    <name type="synonym">Thysanopoda norvegica</name>
    <dbReference type="NCBI Taxonomy" id="48144"/>
    <lineage>
        <taxon>Eukaryota</taxon>
        <taxon>Metazoa</taxon>
        <taxon>Ecdysozoa</taxon>
        <taxon>Arthropoda</taxon>
        <taxon>Crustacea</taxon>
        <taxon>Multicrustacea</taxon>
        <taxon>Malacostraca</taxon>
        <taxon>Eumalacostraca</taxon>
        <taxon>Eucarida</taxon>
        <taxon>Euphausiacea</taxon>
        <taxon>Euphausiidae</taxon>
        <taxon>Meganyctiphanes</taxon>
    </lineage>
</organism>
<dbReference type="GO" id="GO:0008270">
    <property type="term" value="F:zinc ion binding"/>
    <property type="evidence" value="ECO:0007669"/>
    <property type="project" value="UniProtKB-KW"/>
</dbReference>
<evidence type="ECO:0000313" key="7">
    <source>
        <dbReference type="Proteomes" id="UP001497623"/>
    </source>
</evidence>
<name>A0AAV2SPS8_MEGNR</name>
<evidence type="ECO:0000313" key="6">
    <source>
        <dbReference type="EMBL" id="CAL4236317.1"/>
    </source>
</evidence>
<reference evidence="6 7" key="1">
    <citation type="submission" date="2024-05" db="EMBL/GenBank/DDBJ databases">
        <authorList>
            <person name="Wallberg A."/>
        </authorList>
    </citation>
    <scope>NUCLEOTIDE SEQUENCE [LARGE SCALE GENOMIC DNA]</scope>
</reference>
<keyword evidence="7" id="KW-1185">Reference proteome</keyword>
<dbReference type="InterPro" id="IPR053010">
    <property type="entry name" value="SET_SmydA-8"/>
</dbReference>
<dbReference type="PROSITE" id="PS01360">
    <property type="entry name" value="ZF_MYND_1"/>
    <property type="match status" value="1"/>
</dbReference>
<dbReference type="SUPFAM" id="SSF144232">
    <property type="entry name" value="HIT/MYND zinc finger-like"/>
    <property type="match status" value="1"/>
</dbReference>
<evidence type="ECO:0000256" key="1">
    <source>
        <dbReference type="ARBA" id="ARBA00022723"/>
    </source>
</evidence>
<dbReference type="PROSITE" id="PS50865">
    <property type="entry name" value="ZF_MYND_2"/>
    <property type="match status" value="1"/>
</dbReference>
<gene>
    <name evidence="6" type="ORF">MNOR_LOCUS40205</name>
</gene>
<sequence>MLEFHKKMEVLGSCGICGVSGNAVRFMCTACRLSRYCSKEHQVAHWKIHKKMCSSFRIVSSPKCGQYLVASRIIESGIVLLMDTPLVVGPIPNCSCVCLGCNDLIH</sequence>
<evidence type="ECO:0000259" key="5">
    <source>
        <dbReference type="PROSITE" id="PS50865"/>
    </source>
</evidence>
<evidence type="ECO:0000256" key="4">
    <source>
        <dbReference type="PROSITE-ProRule" id="PRU00134"/>
    </source>
</evidence>
<dbReference type="Pfam" id="PF01753">
    <property type="entry name" value="zf-MYND"/>
    <property type="match status" value="1"/>
</dbReference>
<feature type="domain" description="MYND-type" evidence="5">
    <location>
        <begin position="14"/>
        <end position="53"/>
    </location>
</feature>
<evidence type="ECO:0000256" key="3">
    <source>
        <dbReference type="ARBA" id="ARBA00022833"/>
    </source>
</evidence>
<evidence type="ECO:0000256" key="2">
    <source>
        <dbReference type="ARBA" id="ARBA00022771"/>
    </source>
</evidence>
<dbReference type="PANTHER" id="PTHR46455">
    <property type="entry name" value="SET AND MYND DOMAIN CONTAINING, ARTHROPOD-SPECIFIC, MEMBER 4, ISOFORM A"/>
    <property type="match status" value="1"/>
</dbReference>
<dbReference type="PANTHER" id="PTHR46455:SF5">
    <property type="entry name" value="SET AND MYND DOMAIN CONTAINING, ARTHROPOD-SPECIFIC, MEMBER 4, ISOFORM A"/>
    <property type="match status" value="1"/>
</dbReference>
<keyword evidence="1" id="KW-0479">Metal-binding</keyword>
<dbReference type="InterPro" id="IPR002893">
    <property type="entry name" value="Znf_MYND"/>
</dbReference>